<dbReference type="SUPFAM" id="SSF56784">
    <property type="entry name" value="HAD-like"/>
    <property type="match status" value="1"/>
</dbReference>
<gene>
    <name evidence="1" type="ORF">DTL42_11585</name>
</gene>
<dbReference type="Gene3D" id="3.40.50.1000">
    <property type="entry name" value="HAD superfamily/HAD-like"/>
    <property type="match status" value="1"/>
</dbReference>
<dbReference type="InterPro" id="IPR023214">
    <property type="entry name" value="HAD_sf"/>
</dbReference>
<dbReference type="SFLD" id="SFLDS00003">
    <property type="entry name" value="Haloacid_Dehalogenase"/>
    <property type="match status" value="1"/>
</dbReference>
<dbReference type="OrthoDB" id="271592at2"/>
<evidence type="ECO:0000313" key="2">
    <source>
        <dbReference type="Proteomes" id="UP000253562"/>
    </source>
</evidence>
<dbReference type="GO" id="GO:0003993">
    <property type="term" value="F:acid phosphatase activity"/>
    <property type="evidence" value="ECO:0007669"/>
    <property type="project" value="TreeGrafter"/>
</dbReference>
<accession>A0A368KU81</accession>
<organism evidence="1 2">
    <name type="scientific">Bremerella cremea</name>
    <dbReference type="NCBI Taxonomy" id="1031537"/>
    <lineage>
        <taxon>Bacteria</taxon>
        <taxon>Pseudomonadati</taxon>
        <taxon>Planctomycetota</taxon>
        <taxon>Planctomycetia</taxon>
        <taxon>Pirellulales</taxon>
        <taxon>Pirellulaceae</taxon>
        <taxon>Bremerella</taxon>
    </lineage>
</organism>
<dbReference type="NCBIfam" id="TIGR01681">
    <property type="entry name" value="HAD-SF-IIIC"/>
    <property type="match status" value="1"/>
</dbReference>
<comment type="caution">
    <text evidence="1">The sequence shown here is derived from an EMBL/GenBank/DDBJ whole genome shotgun (WGS) entry which is preliminary data.</text>
</comment>
<sequence>MVKSTYYSRQRLPLPQPAAKQWLKKHEESCCLSEADRRGPFLAPTRLLLAENETFTHSLNFTELKSLPGPSLIVFDLDFTLWDCGGTWCDCLSPPFRIDQKRIVDRTQRHIRCYDDVEAILDYCNQQAIPLALASRTEQPRWAKELLDLLAITHRFAFAEIYPSSKVRHFSALRKDSGVAYEKMLFFDDEMRNIREVGDLGVTAVHVANGMTMELFRAHVDRF</sequence>
<dbReference type="SFLD" id="SFLDG01131">
    <property type="entry name" value="C1.5.2:_MDP_Like"/>
    <property type="match status" value="1"/>
</dbReference>
<dbReference type="InterPro" id="IPR010036">
    <property type="entry name" value="MDP_1_eu_arc"/>
</dbReference>
<evidence type="ECO:0000313" key="1">
    <source>
        <dbReference type="EMBL" id="RCS49177.1"/>
    </source>
</evidence>
<protein>
    <submittedName>
        <fullName evidence="1">Magnesium-dependent phosphatase-1</fullName>
    </submittedName>
</protein>
<dbReference type="InterPro" id="IPR036412">
    <property type="entry name" value="HAD-like_sf"/>
</dbReference>
<dbReference type="Proteomes" id="UP000253562">
    <property type="component" value="Unassembled WGS sequence"/>
</dbReference>
<dbReference type="Pfam" id="PF12689">
    <property type="entry name" value="Acid_PPase"/>
    <property type="match status" value="1"/>
</dbReference>
<dbReference type="InterPro" id="IPR010033">
    <property type="entry name" value="HAD_SF_ppase_IIIC"/>
</dbReference>
<dbReference type="AlphaFoldDB" id="A0A368KU81"/>
<dbReference type="PANTHER" id="PTHR17901:SF14">
    <property type="entry name" value="MAGNESIUM-DEPENDENT PHOSPHATASE 1"/>
    <property type="match status" value="1"/>
</dbReference>
<reference evidence="1 2" key="1">
    <citation type="submission" date="2018-07" db="EMBL/GenBank/DDBJ databases">
        <title>Comparative genomes isolates from brazilian mangrove.</title>
        <authorList>
            <person name="De Araujo J.E."/>
            <person name="Taketani R.G."/>
            <person name="Silva M.C.P."/>
            <person name="Lourenco M.V."/>
            <person name="Oliveira V.M."/>
            <person name="Andreote F.D."/>
        </authorList>
    </citation>
    <scope>NUCLEOTIDE SEQUENCE [LARGE SCALE GENOMIC DNA]</scope>
    <source>
        <strain evidence="1 2">HEX PRIS-MGV</strain>
    </source>
</reference>
<name>A0A368KU81_9BACT</name>
<dbReference type="SFLD" id="SFLDG01129">
    <property type="entry name" value="C1.5:_HAD__Beta-PGM__Phosphata"/>
    <property type="match status" value="1"/>
</dbReference>
<proteinExistence type="predicted"/>
<dbReference type="NCBIfam" id="TIGR01685">
    <property type="entry name" value="MDP-1"/>
    <property type="match status" value="1"/>
</dbReference>
<dbReference type="EMBL" id="QPEX01000024">
    <property type="protein sequence ID" value="RCS49177.1"/>
    <property type="molecule type" value="Genomic_DNA"/>
</dbReference>
<dbReference type="PANTHER" id="PTHR17901">
    <property type="entry name" value="MAGNESIUM-DEPENDENT PHOSPHATASE 1 MDP1"/>
    <property type="match status" value="1"/>
</dbReference>